<evidence type="ECO:0000256" key="11">
    <source>
        <dbReference type="ARBA" id="ARBA00023310"/>
    </source>
</evidence>
<evidence type="ECO:0000256" key="12">
    <source>
        <dbReference type="RuleBase" id="RU003661"/>
    </source>
</evidence>
<keyword evidence="7 13" id="KW-1133">Transmembrane helix</keyword>
<dbReference type="InterPro" id="IPR001421">
    <property type="entry name" value="ATP8_metazoa"/>
</dbReference>
<evidence type="ECO:0000256" key="10">
    <source>
        <dbReference type="ARBA" id="ARBA00023136"/>
    </source>
</evidence>
<evidence type="ECO:0000256" key="8">
    <source>
        <dbReference type="ARBA" id="ARBA00023065"/>
    </source>
</evidence>
<keyword evidence="6 12" id="KW-0375">Hydrogen ion transport</keyword>
<name>C9D8D7_GEOSA</name>
<dbReference type="GO" id="GO:0015986">
    <property type="term" value="P:proton motive force-driven ATP synthesis"/>
    <property type="evidence" value="ECO:0007669"/>
    <property type="project" value="InterPro"/>
</dbReference>
<dbReference type="GO" id="GO:0031966">
    <property type="term" value="C:mitochondrial membrane"/>
    <property type="evidence" value="ECO:0007669"/>
    <property type="project" value="UniProtKB-SubCell"/>
</dbReference>
<dbReference type="EMBL" id="GQ244469">
    <property type="protein sequence ID" value="ACS37070.1"/>
    <property type="molecule type" value="Genomic_DNA"/>
</dbReference>
<evidence type="ECO:0000256" key="4">
    <source>
        <dbReference type="ARBA" id="ARBA00022547"/>
    </source>
</evidence>
<dbReference type="GO" id="GO:0015078">
    <property type="term" value="F:proton transmembrane transporter activity"/>
    <property type="evidence" value="ECO:0007669"/>
    <property type="project" value="InterPro"/>
</dbReference>
<reference evidence="14" key="1">
    <citation type="journal article" date="2009" name="Mol. Phylogenet. Evol.">
        <title>A mitogenomic perspective on the phylogeny and biogeography of living caecilians (Amphibia: Gymnophiona).</title>
        <authorList>
            <person name="Zhang P."/>
            <person name="Wake M.H."/>
        </authorList>
    </citation>
    <scope>NUCLEOTIDE SEQUENCE</scope>
</reference>
<organism evidence="14">
    <name type="scientific">Geotrypetes seraphini</name>
    <name type="common">Gaboon caecilian</name>
    <name type="synonym">Caecilia seraphini</name>
    <dbReference type="NCBI Taxonomy" id="260995"/>
    <lineage>
        <taxon>Eukaryota</taxon>
        <taxon>Metazoa</taxon>
        <taxon>Chordata</taxon>
        <taxon>Craniata</taxon>
        <taxon>Vertebrata</taxon>
        <taxon>Euteleostomi</taxon>
        <taxon>Amphibia</taxon>
        <taxon>Gymnophiona</taxon>
        <taxon>Geotrypetes</taxon>
    </lineage>
</organism>
<evidence type="ECO:0000256" key="2">
    <source>
        <dbReference type="ARBA" id="ARBA00008892"/>
    </source>
</evidence>
<sequence>MPQLNPSPWFATLMMTWMILLILMLMKTTVHNPLNPVTPYSSTTKPNPWLWPW</sequence>
<keyword evidence="5 12" id="KW-0812">Transmembrane</keyword>
<proteinExistence type="inferred from homology"/>
<evidence type="ECO:0000256" key="3">
    <source>
        <dbReference type="ARBA" id="ARBA00022448"/>
    </source>
</evidence>
<comment type="similarity">
    <text evidence="2 12">Belongs to the ATPase protein 8 family.</text>
</comment>
<evidence type="ECO:0000256" key="1">
    <source>
        <dbReference type="ARBA" id="ARBA00004304"/>
    </source>
</evidence>
<keyword evidence="8 12" id="KW-0406">Ion transport</keyword>
<protein>
    <recommendedName>
        <fullName evidence="12">ATP synthase complex subunit 8</fullName>
    </recommendedName>
</protein>
<dbReference type="Pfam" id="PF00895">
    <property type="entry name" value="ATP-synt_8"/>
    <property type="match status" value="1"/>
</dbReference>
<evidence type="ECO:0000313" key="14">
    <source>
        <dbReference type="EMBL" id="ACS37070.1"/>
    </source>
</evidence>
<keyword evidence="3 12" id="KW-0813">Transport</keyword>
<evidence type="ECO:0000256" key="5">
    <source>
        <dbReference type="ARBA" id="ARBA00022692"/>
    </source>
</evidence>
<keyword evidence="4 12" id="KW-0138">CF(0)</keyword>
<keyword evidence="11" id="KW-0066">ATP synthesis</keyword>
<evidence type="ECO:0000256" key="6">
    <source>
        <dbReference type="ARBA" id="ARBA00022781"/>
    </source>
</evidence>
<keyword evidence="9 12" id="KW-0496">Mitochondrion</keyword>
<evidence type="ECO:0000256" key="7">
    <source>
        <dbReference type="ARBA" id="ARBA00022989"/>
    </source>
</evidence>
<comment type="subcellular location">
    <subcellularLocation>
        <location evidence="1 12">Mitochondrion membrane</location>
        <topology evidence="1 12">Single-pass membrane protein</topology>
    </subcellularLocation>
</comment>
<feature type="transmembrane region" description="Helical" evidence="13">
    <location>
        <begin position="6"/>
        <end position="26"/>
    </location>
</feature>
<geneLocation type="mitochondrion" evidence="14"/>
<evidence type="ECO:0000256" key="13">
    <source>
        <dbReference type="SAM" id="Phobius"/>
    </source>
</evidence>
<accession>C9D8D7</accession>
<evidence type="ECO:0000256" key="9">
    <source>
        <dbReference type="ARBA" id="ARBA00023128"/>
    </source>
</evidence>
<dbReference type="GO" id="GO:0045259">
    <property type="term" value="C:proton-transporting ATP synthase complex"/>
    <property type="evidence" value="ECO:0007669"/>
    <property type="project" value="UniProtKB-KW"/>
</dbReference>
<gene>
    <name evidence="14" type="primary">ATP8</name>
</gene>
<dbReference type="AlphaFoldDB" id="C9D8D7"/>
<keyword evidence="10 13" id="KW-0472">Membrane</keyword>